<proteinExistence type="predicted"/>
<gene>
    <name evidence="1" type="ORF">DI579_00895</name>
</gene>
<protein>
    <submittedName>
        <fullName evidence="1">Uncharacterized protein</fullName>
    </submittedName>
</protein>
<evidence type="ECO:0000313" key="1">
    <source>
        <dbReference type="EMBL" id="PZP89757.1"/>
    </source>
</evidence>
<dbReference type="AlphaFoldDB" id="A0A2W5IFK6"/>
<reference evidence="1 2" key="1">
    <citation type="submission" date="2017-08" db="EMBL/GenBank/DDBJ databases">
        <title>Infants hospitalized years apart are colonized by the same room-sourced microbial strains.</title>
        <authorList>
            <person name="Brooks B."/>
            <person name="Olm M.R."/>
            <person name="Firek B.A."/>
            <person name="Baker R."/>
            <person name="Thomas B.C."/>
            <person name="Morowitz M.J."/>
            <person name="Banfield J.F."/>
        </authorList>
    </citation>
    <scope>NUCLEOTIDE SEQUENCE [LARGE SCALE GENOMIC DNA]</scope>
    <source>
        <strain evidence="1">S2_006_000_R1_57</strain>
    </source>
</reference>
<comment type="caution">
    <text evidence="1">The sequence shown here is derived from an EMBL/GenBank/DDBJ whole genome shotgun (WGS) entry which is preliminary data.</text>
</comment>
<dbReference type="RefSeq" id="WP_290595461.1">
    <property type="nucleotide sequence ID" value="NZ_CAKZIO010000003.1"/>
</dbReference>
<accession>A0A2W5IFK6</accession>
<dbReference type="Proteomes" id="UP000248606">
    <property type="component" value="Unassembled WGS sequence"/>
</dbReference>
<organism evidence="1 2">
    <name type="scientific">Lawsonella clevelandensis</name>
    <dbReference type="NCBI Taxonomy" id="1528099"/>
    <lineage>
        <taxon>Bacteria</taxon>
        <taxon>Bacillati</taxon>
        <taxon>Actinomycetota</taxon>
        <taxon>Actinomycetes</taxon>
        <taxon>Mycobacteriales</taxon>
        <taxon>Lawsonellaceae</taxon>
        <taxon>Lawsonella</taxon>
    </lineage>
</organism>
<name>A0A2W5IFK6_9ACTN</name>
<sequence length="289" mass="32375">MDIRAEGTYPGTDMRLTLATIAGEASPSFFFPVLPERGYEASPVGRMTALLPDMVWGYGIRTFTCGAHETRFHRSACSLLEQDLDLLEETIETTGTAEGKLTVPLAGPVTCLSHVELSNGHWMWTDAGAVRDLMEQYAEMVAHVINEITHRTGRDVWIVIDETEAQSVFDGSLSGIHIWESMPIPDMRTLLSQWGASGAVAPGRVVLRLPDMTQFPDHTWTRYCDSVIRAKTLRLALPFSLRPTAEQRDTLGELYDQWGTSLELYRYQWRCHASSGALRHSALHKCYTI</sequence>
<evidence type="ECO:0000313" key="2">
    <source>
        <dbReference type="Proteomes" id="UP000248606"/>
    </source>
</evidence>
<dbReference type="EMBL" id="QFOZ01000001">
    <property type="protein sequence ID" value="PZP89757.1"/>
    <property type="molecule type" value="Genomic_DNA"/>
</dbReference>